<feature type="region of interest" description="Disordered" evidence="1">
    <location>
        <begin position="310"/>
        <end position="420"/>
    </location>
</feature>
<sequence>PPSPASEACPQNRAPARNGTRRGRADKARPAPAPAPLRCLSPPRCAPRPARGLPSATVPSAAAGPGARGPQRPPPTRPAPPAAGARGKPGRRGGRRPRLAARNRSGRPGRRQQALRKRPGGRGTGKGPGGARRPGAAPRPPHLRARRGARRAEPTAAPRPPPWRSPPPGGRGGSPAPRLAAAQPGGVGSRQPIGRSGRHSDAAAGRGGAGFPRPRARPRPARGAGGGGQGPAAPCRDPLRTGGAALPGVVRRKPRAGRRLAVARRAVCDNCRLRVASCRGGAVTRRPAGRLGAIAPCVLPRGSAPLLRREAAARGPAPALRGRHAGQGGRPGRSVPVPGSTAPCGSRGLSALLHEPKAAAGGSAAPGPRRPPAAGPPGRGVGPEERVPRAARPPPPRGLPRGCGRGSFRPRPRAAPPLPGRPGAAMLLVLSEEQRGHLGCLPPLGAAAVGELGRLAVELLRRGAAPRACETAARKLNTGVDTVQHGVEGLMYLLTESSKLMISEIDFQDSIHILGFSEELNKLLLQLYLDNRKEIRSILSELAPKLPSYHSLEWRLDVQLASRSLRQQIKPAVTMKLHLNQNEDQTAQVLQTDPSTLVHLIQQLEQALGEMKTNHCRRIARNMK</sequence>
<feature type="compositionally biased region" description="Low complexity" evidence="1">
    <location>
        <begin position="61"/>
        <end position="70"/>
    </location>
</feature>
<evidence type="ECO:0000313" key="4">
    <source>
        <dbReference type="Proteomes" id="UP000694556"/>
    </source>
</evidence>
<feature type="compositionally biased region" description="Low complexity" evidence="1">
    <location>
        <begin position="399"/>
        <end position="409"/>
    </location>
</feature>
<feature type="region of interest" description="Disordered" evidence="1">
    <location>
        <begin position="1"/>
        <end position="251"/>
    </location>
</feature>
<reference evidence="3" key="1">
    <citation type="submission" date="2018-09" db="EMBL/GenBank/DDBJ databases">
        <title>Common duck and Muscovy duck high density SNP chip.</title>
        <authorList>
            <person name="Vignal A."/>
            <person name="Thebault N."/>
            <person name="Warren W.C."/>
        </authorList>
    </citation>
    <scope>NUCLEOTIDE SEQUENCE [LARGE SCALE GENOMIC DNA]</scope>
</reference>
<dbReference type="Proteomes" id="UP000694556">
    <property type="component" value="Chromosome 9"/>
</dbReference>
<dbReference type="CDD" id="cd04750">
    <property type="entry name" value="Commd2"/>
    <property type="match status" value="1"/>
</dbReference>
<feature type="compositionally biased region" description="Pro residues" evidence="1">
    <location>
        <begin position="71"/>
        <end position="81"/>
    </location>
</feature>
<organism evidence="3 4">
    <name type="scientific">Cairina moschata</name>
    <name type="common">Muscovy duck</name>
    <dbReference type="NCBI Taxonomy" id="8855"/>
    <lineage>
        <taxon>Eukaryota</taxon>
        <taxon>Metazoa</taxon>
        <taxon>Chordata</taxon>
        <taxon>Craniata</taxon>
        <taxon>Vertebrata</taxon>
        <taxon>Euteleostomi</taxon>
        <taxon>Archelosauria</taxon>
        <taxon>Archosauria</taxon>
        <taxon>Dinosauria</taxon>
        <taxon>Saurischia</taxon>
        <taxon>Theropoda</taxon>
        <taxon>Coelurosauria</taxon>
        <taxon>Aves</taxon>
        <taxon>Neognathae</taxon>
        <taxon>Galloanserae</taxon>
        <taxon>Anseriformes</taxon>
        <taxon>Anatidae</taxon>
        <taxon>Anatinae</taxon>
        <taxon>Cairina</taxon>
    </lineage>
</organism>
<name>A0A8C3C871_CAIMO</name>
<evidence type="ECO:0000259" key="2">
    <source>
        <dbReference type="PROSITE" id="PS51269"/>
    </source>
</evidence>
<feature type="compositionally biased region" description="Low complexity" evidence="1">
    <location>
        <begin position="358"/>
        <end position="367"/>
    </location>
</feature>
<dbReference type="InterPro" id="IPR017920">
    <property type="entry name" value="COMM"/>
</dbReference>
<dbReference type="AlphaFoldDB" id="A0A8C3C871"/>
<feature type="compositionally biased region" description="Pro residues" evidence="1">
    <location>
        <begin position="157"/>
        <end position="169"/>
    </location>
</feature>
<dbReference type="Pfam" id="PF07258">
    <property type="entry name" value="COMM_domain"/>
    <property type="match status" value="1"/>
</dbReference>
<evidence type="ECO:0000313" key="3">
    <source>
        <dbReference type="Ensembl" id="ENSCMMP00000016882.1"/>
    </source>
</evidence>
<feature type="compositionally biased region" description="Gly residues" evidence="1">
    <location>
        <begin position="121"/>
        <end position="132"/>
    </location>
</feature>
<reference evidence="3" key="3">
    <citation type="submission" date="2025-09" db="UniProtKB">
        <authorList>
            <consortium name="Ensembl"/>
        </authorList>
    </citation>
    <scope>IDENTIFICATION</scope>
</reference>
<dbReference type="PANTHER" id="PTHR15857">
    <property type="entry name" value="COMM DOMAIN CONTAINING PROTEIN 2"/>
    <property type="match status" value="1"/>
</dbReference>
<feature type="compositionally biased region" description="Basic residues" evidence="1">
    <location>
        <begin position="88"/>
        <end position="120"/>
    </location>
</feature>
<keyword evidence="4" id="KW-1185">Reference proteome</keyword>
<accession>A0A8C3C871</accession>
<dbReference type="InterPro" id="IPR037354">
    <property type="entry name" value="Commd2"/>
</dbReference>
<reference evidence="3" key="2">
    <citation type="submission" date="2025-08" db="UniProtKB">
        <authorList>
            <consortium name="Ensembl"/>
        </authorList>
    </citation>
    <scope>IDENTIFICATION</scope>
</reference>
<proteinExistence type="predicted"/>
<feature type="domain" description="COMM" evidence="2">
    <location>
        <begin position="548"/>
        <end position="615"/>
    </location>
</feature>
<dbReference type="PROSITE" id="PS51269">
    <property type="entry name" value="COMM"/>
    <property type="match status" value="1"/>
</dbReference>
<protein>
    <recommendedName>
        <fullName evidence="2">COMM domain-containing protein</fullName>
    </recommendedName>
</protein>
<dbReference type="Ensembl" id="ENSCMMT00000018575.1">
    <property type="protein sequence ID" value="ENSCMMP00000016882.1"/>
    <property type="gene ID" value="ENSCMMG00000010767.1"/>
</dbReference>
<dbReference type="PANTHER" id="PTHR15857:SF0">
    <property type="entry name" value="COMM DOMAIN-CONTAINING PROTEIN 2"/>
    <property type="match status" value="1"/>
</dbReference>
<evidence type="ECO:0000256" key="1">
    <source>
        <dbReference type="SAM" id="MobiDB-lite"/>
    </source>
</evidence>